<dbReference type="EMBL" id="WKPR01000007">
    <property type="protein sequence ID" value="MSB19711.1"/>
    <property type="molecule type" value="Genomic_DNA"/>
</dbReference>
<comment type="caution">
    <text evidence="1">The sequence shown here is derived from an EMBL/GenBank/DDBJ whole genome shotgun (WGS) entry which is preliminary data.</text>
</comment>
<name>A0A6I2R0N7_FLAPL</name>
<protein>
    <submittedName>
        <fullName evidence="1">Uncharacterized protein</fullName>
    </submittedName>
</protein>
<dbReference type="AlphaFoldDB" id="A0A6I2R0N7"/>
<organism evidence="1 2">
    <name type="scientific">Flavonifractor plautii</name>
    <name type="common">Fusobacterium plautii</name>
    <dbReference type="NCBI Taxonomy" id="292800"/>
    <lineage>
        <taxon>Bacteria</taxon>
        <taxon>Bacillati</taxon>
        <taxon>Bacillota</taxon>
        <taxon>Clostridia</taxon>
        <taxon>Eubacteriales</taxon>
        <taxon>Oscillospiraceae</taxon>
        <taxon>Flavonifractor</taxon>
    </lineage>
</organism>
<reference evidence="1 2" key="1">
    <citation type="journal article" date="2019" name="Nat. Med.">
        <title>A library of human gut bacterial isolates paired with longitudinal multiomics data enables mechanistic microbiome research.</title>
        <authorList>
            <person name="Poyet M."/>
            <person name="Groussin M."/>
            <person name="Gibbons S.M."/>
            <person name="Avila-Pacheco J."/>
            <person name="Jiang X."/>
            <person name="Kearney S.M."/>
            <person name="Perrotta A.R."/>
            <person name="Berdy B."/>
            <person name="Zhao S."/>
            <person name="Lieberman T.D."/>
            <person name="Swanson P.K."/>
            <person name="Smith M."/>
            <person name="Roesemann S."/>
            <person name="Alexander J.E."/>
            <person name="Rich S.A."/>
            <person name="Livny J."/>
            <person name="Vlamakis H."/>
            <person name="Clish C."/>
            <person name="Bullock K."/>
            <person name="Deik A."/>
            <person name="Scott J."/>
            <person name="Pierce K.A."/>
            <person name="Xavier R.J."/>
            <person name="Alm E.J."/>
        </authorList>
    </citation>
    <scope>NUCLEOTIDE SEQUENCE [LARGE SCALE GENOMIC DNA]</scope>
    <source>
        <strain evidence="1 2">BIOML-A2</strain>
    </source>
</reference>
<dbReference type="Proteomes" id="UP000434475">
    <property type="component" value="Unassembled WGS sequence"/>
</dbReference>
<dbReference type="RefSeq" id="WP_172697581.1">
    <property type="nucleotide sequence ID" value="NZ_CAXUMB010000006.1"/>
</dbReference>
<sequence length="60" mass="6700">MSKTAPRRCNIFNCDRRHGNICCADCGYRGKNCKNPCLNHPTRCGQVKPPETTHGQKPGK</sequence>
<gene>
    <name evidence="1" type="ORF">GKE97_09285</name>
</gene>
<evidence type="ECO:0000313" key="1">
    <source>
        <dbReference type="EMBL" id="MSB19711.1"/>
    </source>
</evidence>
<accession>A0A6I2R0N7</accession>
<proteinExistence type="predicted"/>
<evidence type="ECO:0000313" key="2">
    <source>
        <dbReference type="Proteomes" id="UP000434475"/>
    </source>
</evidence>